<keyword evidence="6" id="KW-1185">Reference proteome</keyword>
<dbReference type="KEGG" id="fra:Francci3_0640"/>
<evidence type="ECO:0000259" key="4">
    <source>
        <dbReference type="Pfam" id="PF13458"/>
    </source>
</evidence>
<evidence type="ECO:0000256" key="1">
    <source>
        <dbReference type="ARBA" id="ARBA00010062"/>
    </source>
</evidence>
<dbReference type="InterPro" id="IPR028081">
    <property type="entry name" value="Leu-bd"/>
</dbReference>
<evidence type="ECO:0000313" key="5">
    <source>
        <dbReference type="EMBL" id="ABD10024.1"/>
    </source>
</evidence>
<dbReference type="HOGENOM" id="CLU_037724_0_0_11"/>
<comment type="similarity">
    <text evidence="1">Belongs to the leucine-binding protein family.</text>
</comment>
<feature type="compositionally biased region" description="Low complexity" evidence="3">
    <location>
        <begin position="13"/>
        <end position="33"/>
    </location>
</feature>
<dbReference type="PANTHER" id="PTHR30483">
    <property type="entry name" value="LEUCINE-SPECIFIC-BINDING PROTEIN"/>
    <property type="match status" value="1"/>
</dbReference>
<dbReference type="PROSITE" id="PS51318">
    <property type="entry name" value="TAT"/>
    <property type="match status" value="1"/>
</dbReference>
<keyword evidence="2" id="KW-0732">Signal</keyword>
<dbReference type="Gene3D" id="3.40.50.2300">
    <property type="match status" value="2"/>
</dbReference>
<dbReference type="OrthoDB" id="6753945at2"/>
<dbReference type="SUPFAM" id="SSF53822">
    <property type="entry name" value="Periplasmic binding protein-like I"/>
    <property type="match status" value="1"/>
</dbReference>
<dbReference type="InterPro" id="IPR006311">
    <property type="entry name" value="TAT_signal"/>
</dbReference>
<name>Q2JFB8_FRACC</name>
<feature type="domain" description="Leucine-binding protein" evidence="4">
    <location>
        <begin position="77"/>
        <end position="431"/>
    </location>
</feature>
<dbReference type="EMBL" id="CP000249">
    <property type="protein sequence ID" value="ABD10024.1"/>
    <property type="molecule type" value="Genomic_DNA"/>
</dbReference>
<dbReference type="InterPro" id="IPR028082">
    <property type="entry name" value="Peripla_BP_I"/>
</dbReference>
<evidence type="ECO:0000313" key="6">
    <source>
        <dbReference type="Proteomes" id="UP000001937"/>
    </source>
</evidence>
<gene>
    <name evidence="5" type="ordered locus">Francci3_0640</name>
</gene>
<dbReference type="Proteomes" id="UP000001937">
    <property type="component" value="Chromosome"/>
</dbReference>
<sequence length="473" mass="50658">MLRSDRGEGGGRCAAAGRTDVAGGADGGVPVPRESGRRTVNRRGLLRWAGTAAVAAPAAGLLAACGGSSSSASAARKVRLGYVTSRTGAFRSHSVVDSYVVQTMRTILADGVKVGNRTYPVEIFVRDSESDRHGAGIATTDLIFKDKVDIVLVGGTSDTAVPVADQCEINQVPCISTIAPWQAWWNGRGGNVDMPFRWTYHFFWGMEDLVATYVAMWSQLGITKVGLMYPDDDDGRAFANPDFGIPTIRNYNNLRLTSPMSAGYASGAPSFKTYIDEFEKNGVQAVVGVSRAADFATFRKETRTFGYSPNALTISKAIYFQEDVRGLGTGGDGLTTEVAWSPAHPFRSSLTNKTSLELANDFTSARGQGWTQILGFSYALFEVAVKALSNVDSLDNREAVATAIRDVDAQTIVGPVAFGAQPNVPKNVARIALVGGQWNQNQQANDFDLKIVNNTGNTKVPLDAELRKLPPPV</sequence>
<evidence type="ECO:0000256" key="2">
    <source>
        <dbReference type="ARBA" id="ARBA00022729"/>
    </source>
</evidence>
<dbReference type="InterPro" id="IPR051010">
    <property type="entry name" value="BCAA_transport"/>
</dbReference>
<dbReference type="CDD" id="cd06337">
    <property type="entry name" value="PBP1_ABC_ligand_binding-like"/>
    <property type="match status" value="1"/>
</dbReference>
<dbReference type="PANTHER" id="PTHR30483:SF6">
    <property type="entry name" value="PERIPLASMIC BINDING PROTEIN OF ABC TRANSPORTER FOR NATURAL AMINO ACIDS"/>
    <property type="match status" value="1"/>
</dbReference>
<organism evidence="5 6">
    <name type="scientific">Frankia casuarinae (strain DSM 45818 / CECT 9043 / HFP020203 / CcI3)</name>
    <dbReference type="NCBI Taxonomy" id="106370"/>
    <lineage>
        <taxon>Bacteria</taxon>
        <taxon>Bacillati</taxon>
        <taxon>Actinomycetota</taxon>
        <taxon>Actinomycetes</taxon>
        <taxon>Frankiales</taxon>
        <taxon>Frankiaceae</taxon>
        <taxon>Frankia</taxon>
    </lineage>
</organism>
<dbReference type="Pfam" id="PF13458">
    <property type="entry name" value="Peripla_BP_6"/>
    <property type="match status" value="1"/>
</dbReference>
<dbReference type="STRING" id="106370.Francci3_0640"/>
<dbReference type="RefSeq" id="WP_011435093.1">
    <property type="nucleotide sequence ID" value="NC_007777.1"/>
</dbReference>
<proteinExistence type="inferred from homology"/>
<dbReference type="eggNOG" id="COG0683">
    <property type="taxonomic scope" value="Bacteria"/>
</dbReference>
<evidence type="ECO:0000256" key="3">
    <source>
        <dbReference type="SAM" id="MobiDB-lite"/>
    </source>
</evidence>
<accession>Q2JFB8</accession>
<feature type="region of interest" description="Disordered" evidence="3">
    <location>
        <begin position="1"/>
        <end position="36"/>
    </location>
</feature>
<dbReference type="AlphaFoldDB" id="Q2JFB8"/>
<protein>
    <submittedName>
        <fullName evidence="5">Amino acid/amide ABC transporter substrate-binding protein, HAAT family</fullName>
    </submittedName>
</protein>
<reference evidence="5 6" key="1">
    <citation type="journal article" date="2007" name="Genome Res.">
        <title>Genome characteristics of facultatively symbiotic Frankia sp. strains reflect host range and host plant biogeography.</title>
        <authorList>
            <person name="Normand P."/>
            <person name="Lapierre P."/>
            <person name="Tisa L.S."/>
            <person name="Gogarten J.P."/>
            <person name="Alloisio N."/>
            <person name="Bagnarol E."/>
            <person name="Bassi C.A."/>
            <person name="Berry A.M."/>
            <person name="Bickhart D.M."/>
            <person name="Choisne N."/>
            <person name="Couloux A."/>
            <person name="Cournoyer B."/>
            <person name="Cruveiller S."/>
            <person name="Daubin V."/>
            <person name="Demange N."/>
            <person name="Francino M.P."/>
            <person name="Goltsman E."/>
            <person name="Huang Y."/>
            <person name="Kopp O.R."/>
            <person name="Labarre L."/>
            <person name="Lapidus A."/>
            <person name="Lavire C."/>
            <person name="Marechal J."/>
            <person name="Martinez M."/>
            <person name="Mastronunzio J.E."/>
            <person name="Mullin B.C."/>
            <person name="Niemann J."/>
            <person name="Pujic P."/>
            <person name="Rawnsley T."/>
            <person name="Rouy Z."/>
            <person name="Schenowitz C."/>
            <person name="Sellstedt A."/>
            <person name="Tavares F."/>
            <person name="Tomkins J.P."/>
            <person name="Vallenet D."/>
            <person name="Valverde C."/>
            <person name="Wall L.G."/>
            <person name="Wang Y."/>
            <person name="Medigue C."/>
            <person name="Benson D.R."/>
        </authorList>
    </citation>
    <scope>NUCLEOTIDE SEQUENCE [LARGE SCALE GENOMIC DNA]</scope>
    <source>
        <strain evidence="6">DSM 45818 / CECT 9043 / CcI3</strain>
    </source>
</reference>